<dbReference type="Proteomes" id="UP000598297">
    <property type="component" value="Unassembled WGS sequence"/>
</dbReference>
<comment type="caution">
    <text evidence="2">The sequence shown here is derived from an EMBL/GenBank/DDBJ whole genome shotgun (WGS) entry which is preliminary data.</text>
</comment>
<evidence type="ECO:0000259" key="1">
    <source>
        <dbReference type="Pfam" id="PF01814"/>
    </source>
</evidence>
<dbReference type="OrthoDB" id="5183396at2"/>
<dbReference type="PANTHER" id="PTHR35585">
    <property type="entry name" value="HHE DOMAIN PROTEIN (AFU_ORTHOLOGUE AFUA_4G00730)"/>
    <property type="match status" value="1"/>
</dbReference>
<sequence length="165" mass="18515">MMPPEDVVELVLDDHRTMEDLLRLMRSVEADRKKALHDFTDLLIAHGEAEHSVLLSALSPHADTGAFVRIEAEHAEAVKVLLALIEVREIGSAEWEWRLQHMATATHRHCDETERNLLNLACTRFSCARRAELAEDFAKARCRMLRAGCGSVDAVRRLLQAGVPA</sequence>
<dbReference type="PANTHER" id="PTHR35585:SF1">
    <property type="entry name" value="HHE DOMAIN PROTEIN (AFU_ORTHOLOGUE AFUA_4G00730)"/>
    <property type="match status" value="1"/>
</dbReference>
<proteinExistence type="predicted"/>
<gene>
    <name evidence="2" type="ORF">GUY60_05025</name>
</gene>
<evidence type="ECO:0000313" key="2">
    <source>
        <dbReference type="EMBL" id="NBE50799.1"/>
    </source>
</evidence>
<reference evidence="2" key="1">
    <citation type="submission" date="2020-01" db="EMBL/GenBank/DDBJ databases">
        <title>Whole-genome analyses of novel actinobacteria.</title>
        <authorList>
            <person name="Sahin N."/>
        </authorList>
    </citation>
    <scope>NUCLEOTIDE SEQUENCE</scope>
    <source>
        <strain evidence="2">YC537</strain>
    </source>
</reference>
<organism evidence="2 3">
    <name type="scientific">Streptomyces boluensis</name>
    <dbReference type="NCBI Taxonomy" id="1775135"/>
    <lineage>
        <taxon>Bacteria</taxon>
        <taxon>Bacillati</taxon>
        <taxon>Actinomycetota</taxon>
        <taxon>Actinomycetes</taxon>
        <taxon>Kitasatosporales</taxon>
        <taxon>Streptomycetaceae</taxon>
        <taxon>Streptomyces</taxon>
    </lineage>
</organism>
<feature type="domain" description="Hemerythrin-like" evidence="1">
    <location>
        <begin position="7"/>
        <end position="120"/>
    </location>
</feature>
<accession>A0A964XJ07</accession>
<name>A0A964XJ07_9ACTN</name>
<dbReference type="Pfam" id="PF01814">
    <property type="entry name" value="Hemerythrin"/>
    <property type="match status" value="1"/>
</dbReference>
<dbReference type="InterPro" id="IPR012312">
    <property type="entry name" value="Hemerythrin-like"/>
</dbReference>
<dbReference type="AlphaFoldDB" id="A0A964XJ07"/>
<dbReference type="RefSeq" id="WP_161694180.1">
    <property type="nucleotide sequence ID" value="NZ_JAAAHS010000020.1"/>
</dbReference>
<evidence type="ECO:0000313" key="3">
    <source>
        <dbReference type="Proteomes" id="UP000598297"/>
    </source>
</evidence>
<dbReference type="EMBL" id="JAAAHS010000020">
    <property type="protein sequence ID" value="NBE50799.1"/>
    <property type="molecule type" value="Genomic_DNA"/>
</dbReference>
<protein>
    <submittedName>
        <fullName evidence="2">Hemerythrin domain-containing protein</fullName>
    </submittedName>
</protein>
<keyword evidence="3" id="KW-1185">Reference proteome</keyword>